<dbReference type="InterPro" id="IPR015943">
    <property type="entry name" value="WD40/YVTN_repeat-like_dom_sf"/>
</dbReference>
<evidence type="ECO:0000313" key="3">
    <source>
        <dbReference type="Proteomes" id="UP000562027"/>
    </source>
</evidence>
<gene>
    <name evidence="2" type="ORF">HNP55_001727</name>
</gene>
<evidence type="ECO:0000313" key="2">
    <source>
        <dbReference type="EMBL" id="MBB4843208.1"/>
    </source>
</evidence>
<dbReference type="EMBL" id="JACHLP010000003">
    <property type="protein sequence ID" value="MBB4843208.1"/>
    <property type="molecule type" value="Genomic_DNA"/>
</dbReference>
<evidence type="ECO:0000259" key="1">
    <source>
        <dbReference type="Pfam" id="PF13360"/>
    </source>
</evidence>
<dbReference type="AlphaFoldDB" id="A0A840LAI6"/>
<sequence>MTSANQAQLRTRFTNALYDKSRNAIFAVDDKGLVYRMDSELRLVSKSANTLHGVALHGMCDDDLFIYTRDVAGNVVRWCKNTLNPLNFLLSGYLSDSAQEHLPPVPSPSHAIACTEDLLVVCNARGCLSALSRKEMTYQWAADVSSRAFLEHVSVDPSHADGSLLVIDVTGTLFRFNTVTQAAKPLLELRSGVSHSLRYDSRFDRYWITSDVGGGITLFSEEPARTTHIRFTNDDVEEIVLTSDASTGYVACFDHHIYVFENDLVPRLTGRIGPFKFQVNHLKPMDDQRLLALLESGELYIIDSASGTVAAAAGGTTTYWDFLLDHHSLSAFSESGIVDRYRLVSQFKDFAFVYEDEIHVSGTETRMRMGARLGRDYFSICTDGSALRFDETGLVRWKVRIDGILRDVSVTPAQDRVVLCSETGWLVELAADTGEVLWRFKNKRPIWCVQYVDDGRTVVYGERELRQEEAARTPSRLVFFDILTQVVVGQLPDMGNHKRLRLCDDQRLLVSGNGNNAVQIVDIGSRTVLNKFKEWQINTPENAVLHGDFVYVATYGYQLLTYSIETGELLDGQHVLEGYPGGLQLWRNEAGVPFLLLSVRNALMAFCIASGSPELVATRYLYDRFYRDNHARVRMQKELQATNWELTTALEDLQPA</sequence>
<comment type="caution">
    <text evidence="2">The sequence shown here is derived from an EMBL/GenBank/DDBJ whole genome shotgun (WGS) entry which is preliminary data.</text>
</comment>
<accession>A0A840LAI6</accession>
<dbReference type="InterPro" id="IPR002372">
    <property type="entry name" value="PQQ_rpt_dom"/>
</dbReference>
<feature type="domain" description="Pyrrolo-quinoline quinone repeat" evidence="1">
    <location>
        <begin position="384"/>
        <end position="461"/>
    </location>
</feature>
<protein>
    <submittedName>
        <fullName evidence="2">Outer membrane protein assembly factor BamB</fullName>
    </submittedName>
</protein>
<organism evidence="2 3">
    <name type="scientific">Roseateles oligotrophus</name>
    <dbReference type="NCBI Taxonomy" id="1769250"/>
    <lineage>
        <taxon>Bacteria</taxon>
        <taxon>Pseudomonadati</taxon>
        <taxon>Pseudomonadota</taxon>
        <taxon>Betaproteobacteria</taxon>
        <taxon>Burkholderiales</taxon>
        <taxon>Sphaerotilaceae</taxon>
        <taxon>Roseateles</taxon>
    </lineage>
</organism>
<dbReference type="Gene3D" id="2.130.10.10">
    <property type="entry name" value="YVTN repeat-like/Quinoprotein amine dehydrogenase"/>
    <property type="match status" value="1"/>
</dbReference>
<dbReference type="InterPro" id="IPR011047">
    <property type="entry name" value="Quinoprotein_ADH-like_sf"/>
</dbReference>
<dbReference type="SUPFAM" id="SSF50998">
    <property type="entry name" value="Quinoprotein alcohol dehydrogenase-like"/>
    <property type="match status" value="1"/>
</dbReference>
<proteinExistence type="predicted"/>
<dbReference type="Pfam" id="PF13360">
    <property type="entry name" value="PQQ_2"/>
    <property type="match status" value="1"/>
</dbReference>
<reference evidence="2 3" key="1">
    <citation type="submission" date="2020-08" db="EMBL/GenBank/DDBJ databases">
        <title>Functional genomics of gut bacteria from endangered species of beetles.</title>
        <authorList>
            <person name="Carlos-Shanley C."/>
        </authorList>
    </citation>
    <scope>NUCLEOTIDE SEQUENCE [LARGE SCALE GENOMIC DNA]</scope>
    <source>
        <strain evidence="2 3">S00239</strain>
    </source>
</reference>
<name>A0A840LAI6_9BURK</name>
<dbReference type="RefSeq" id="WP_184298255.1">
    <property type="nucleotide sequence ID" value="NZ_JACHLP010000003.1"/>
</dbReference>
<keyword evidence="3" id="KW-1185">Reference proteome</keyword>
<dbReference type="Proteomes" id="UP000562027">
    <property type="component" value="Unassembled WGS sequence"/>
</dbReference>